<dbReference type="EMBL" id="JAMKFB020000018">
    <property type="protein sequence ID" value="KAL0168966.1"/>
    <property type="molecule type" value="Genomic_DNA"/>
</dbReference>
<feature type="non-terminal residue" evidence="2">
    <location>
        <position position="90"/>
    </location>
</feature>
<accession>A0ABD0P6U0</accession>
<dbReference type="InterPro" id="IPR052208">
    <property type="entry name" value="DmX-like/RAVE_component"/>
</dbReference>
<organism evidence="2 3">
    <name type="scientific">Cirrhinus mrigala</name>
    <name type="common">Mrigala</name>
    <dbReference type="NCBI Taxonomy" id="683832"/>
    <lineage>
        <taxon>Eukaryota</taxon>
        <taxon>Metazoa</taxon>
        <taxon>Chordata</taxon>
        <taxon>Craniata</taxon>
        <taxon>Vertebrata</taxon>
        <taxon>Euteleostomi</taxon>
        <taxon>Actinopterygii</taxon>
        <taxon>Neopterygii</taxon>
        <taxon>Teleostei</taxon>
        <taxon>Ostariophysi</taxon>
        <taxon>Cypriniformes</taxon>
        <taxon>Cyprinidae</taxon>
        <taxon>Labeoninae</taxon>
        <taxon>Labeonini</taxon>
        <taxon>Cirrhinus</taxon>
    </lineage>
</organism>
<reference evidence="2 3" key="1">
    <citation type="submission" date="2024-05" db="EMBL/GenBank/DDBJ databases">
        <title>Genome sequencing and assembly of Indian major carp, Cirrhinus mrigala (Hamilton, 1822).</title>
        <authorList>
            <person name="Mohindra V."/>
            <person name="Chowdhury L.M."/>
            <person name="Lal K."/>
            <person name="Jena J.K."/>
        </authorList>
    </citation>
    <scope>NUCLEOTIDE SEQUENCE [LARGE SCALE GENOMIC DNA]</scope>
    <source>
        <strain evidence="2">CM1030</strain>
        <tissue evidence="2">Blood</tissue>
    </source>
</reference>
<dbReference type="Proteomes" id="UP001529510">
    <property type="component" value="Unassembled WGS sequence"/>
</dbReference>
<feature type="region of interest" description="Disordered" evidence="1">
    <location>
        <begin position="1"/>
        <end position="37"/>
    </location>
</feature>
<evidence type="ECO:0000313" key="3">
    <source>
        <dbReference type="Proteomes" id="UP001529510"/>
    </source>
</evidence>
<protein>
    <submittedName>
        <fullName evidence="2">Uncharacterized protein</fullName>
    </submittedName>
</protein>
<gene>
    <name evidence="2" type="ORF">M9458_037188</name>
</gene>
<sequence>MLDLDDMSDKGSSEHEEGDQEGSTKASSPGSSSSVPLPSVLLDRKLETLILEWNKSPDMLFTIHPHDGSFLVWHVKYLDEFIPGIFRQVQ</sequence>
<comment type="caution">
    <text evidence="2">The sequence shown here is derived from an EMBL/GenBank/DDBJ whole genome shotgun (WGS) entry which is preliminary data.</text>
</comment>
<evidence type="ECO:0000313" key="2">
    <source>
        <dbReference type="EMBL" id="KAL0168966.1"/>
    </source>
</evidence>
<keyword evidence="3" id="KW-1185">Reference proteome</keyword>
<proteinExistence type="predicted"/>
<evidence type="ECO:0000256" key="1">
    <source>
        <dbReference type="SAM" id="MobiDB-lite"/>
    </source>
</evidence>
<feature type="compositionally biased region" description="Low complexity" evidence="1">
    <location>
        <begin position="27"/>
        <end position="37"/>
    </location>
</feature>
<dbReference type="PANTHER" id="PTHR13950:SF13">
    <property type="entry name" value="DMX-LIKE PROTEIN 2"/>
    <property type="match status" value="1"/>
</dbReference>
<dbReference type="AlphaFoldDB" id="A0ABD0P6U0"/>
<name>A0ABD0P6U0_CIRMR</name>
<dbReference type="PANTHER" id="PTHR13950">
    <property type="entry name" value="RABCONNECTIN-RELATED"/>
    <property type="match status" value="1"/>
</dbReference>